<evidence type="ECO:0000313" key="2">
    <source>
        <dbReference type="Proteomes" id="UP000001887"/>
    </source>
</evidence>
<proteinExistence type="predicted"/>
<name>D2QXY1_PIRSD</name>
<dbReference type="KEGG" id="psl:Psta_3394"/>
<gene>
    <name evidence="1" type="ordered locus">Psta_3394</name>
</gene>
<sequence length="89" mass="10055">MSNDKLSEKQGYLAMFAFLDELYSKYGYSQLGSLLGSMTFFPDGSPVDDAIWNDWLRAIEKVKSDQVDATLTLKHLTDQSDNNDTDCHP</sequence>
<dbReference type="Proteomes" id="UP000001887">
    <property type="component" value="Chromosome"/>
</dbReference>
<organism evidence="1 2">
    <name type="scientific">Pirellula staleyi (strain ATCC 27377 / DSM 6068 / ICPB 4128)</name>
    <name type="common">Pirella staleyi</name>
    <dbReference type="NCBI Taxonomy" id="530564"/>
    <lineage>
        <taxon>Bacteria</taxon>
        <taxon>Pseudomonadati</taxon>
        <taxon>Planctomycetota</taxon>
        <taxon>Planctomycetia</taxon>
        <taxon>Pirellulales</taxon>
        <taxon>Pirellulaceae</taxon>
        <taxon>Pirellula</taxon>
    </lineage>
</organism>
<protein>
    <submittedName>
        <fullName evidence="1">Uncharacterized protein</fullName>
    </submittedName>
</protein>
<dbReference type="AlphaFoldDB" id="D2QXY1"/>
<accession>D2QXY1</accession>
<dbReference type="EMBL" id="CP001848">
    <property type="protein sequence ID" value="ADB18058.1"/>
    <property type="molecule type" value="Genomic_DNA"/>
</dbReference>
<dbReference type="eggNOG" id="ENOG5033CMX">
    <property type="taxonomic scope" value="Bacteria"/>
</dbReference>
<dbReference type="HOGENOM" id="CLU_189160_0_0_0"/>
<reference evidence="1 2" key="1">
    <citation type="journal article" date="2009" name="Stand. Genomic Sci.">
        <title>Complete genome sequence of Pirellula staleyi type strain (ATCC 27377).</title>
        <authorList>
            <person name="Clum A."/>
            <person name="Tindall B.J."/>
            <person name="Sikorski J."/>
            <person name="Ivanova N."/>
            <person name="Mavrommatis K."/>
            <person name="Lucas S."/>
            <person name="Glavina del Rio T."/>
            <person name="Nolan M."/>
            <person name="Chen F."/>
            <person name="Tice H."/>
            <person name="Pitluck S."/>
            <person name="Cheng J.F."/>
            <person name="Chertkov O."/>
            <person name="Brettin T."/>
            <person name="Han C."/>
            <person name="Detter J.C."/>
            <person name="Kuske C."/>
            <person name="Bruce D."/>
            <person name="Goodwin L."/>
            <person name="Ovchinikova G."/>
            <person name="Pati A."/>
            <person name="Mikhailova N."/>
            <person name="Chen A."/>
            <person name="Palaniappan K."/>
            <person name="Land M."/>
            <person name="Hauser L."/>
            <person name="Chang Y.J."/>
            <person name="Jeffries C.D."/>
            <person name="Chain P."/>
            <person name="Rohde M."/>
            <person name="Goker M."/>
            <person name="Bristow J."/>
            <person name="Eisen J.A."/>
            <person name="Markowitz V."/>
            <person name="Hugenholtz P."/>
            <person name="Kyrpides N.C."/>
            <person name="Klenk H.P."/>
            <person name="Lapidus A."/>
        </authorList>
    </citation>
    <scope>NUCLEOTIDE SEQUENCE [LARGE SCALE GENOMIC DNA]</scope>
    <source>
        <strain evidence="2">ATCC 27377 / DSM 6068 / ICPB 4128</strain>
    </source>
</reference>
<dbReference type="OrthoDB" id="4350944at2"/>
<evidence type="ECO:0000313" key="1">
    <source>
        <dbReference type="EMBL" id="ADB18058.1"/>
    </source>
</evidence>
<keyword evidence="2" id="KW-1185">Reference proteome</keyword>